<evidence type="ECO:0000256" key="14">
    <source>
        <dbReference type="PROSITE-ProRule" id="PRU00169"/>
    </source>
</evidence>
<dbReference type="SUPFAM" id="SSF47384">
    <property type="entry name" value="Homodimeric domain of signal transducing histidine kinase"/>
    <property type="match status" value="1"/>
</dbReference>
<evidence type="ECO:0000256" key="10">
    <source>
        <dbReference type="ARBA" id="ARBA00023012"/>
    </source>
</evidence>
<dbReference type="SUPFAM" id="SSF158472">
    <property type="entry name" value="HAMP domain-like"/>
    <property type="match status" value="1"/>
</dbReference>
<dbReference type="Gene3D" id="3.40.50.2300">
    <property type="match status" value="1"/>
</dbReference>
<dbReference type="SMART" id="SM00387">
    <property type="entry name" value="HATPase_c"/>
    <property type="match status" value="1"/>
</dbReference>
<comment type="subcellular location">
    <subcellularLocation>
        <location evidence="2">Membrane</location>
    </subcellularLocation>
</comment>
<dbReference type="Pfam" id="PF00072">
    <property type="entry name" value="Response_reg"/>
    <property type="match status" value="1"/>
</dbReference>
<name>A0A1D9FTS5_MOOP1</name>
<evidence type="ECO:0000256" key="2">
    <source>
        <dbReference type="ARBA" id="ARBA00004370"/>
    </source>
</evidence>
<dbReference type="InterPro" id="IPR001789">
    <property type="entry name" value="Sig_transdc_resp-reg_receiver"/>
</dbReference>
<comment type="similarity">
    <text evidence="3">In the N-terminal section; belongs to the phytochrome family.</text>
</comment>
<dbReference type="InterPro" id="IPR003660">
    <property type="entry name" value="HAMP_dom"/>
</dbReference>
<dbReference type="PROSITE" id="PS50109">
    <property type="entry name" value="HIS_KIN"/>
    <property type="match status" value="1"/>
</dbReference>
<evidence type="ECO:0000256" key="7">
    <source>
        <dbReference type="ARBA" id="ARBA00022741"/>
    </source>
</evidence>
<dbReference type="SUPFAM" id="SSF55874">
    <property type="entry name" value="ATPase domain of HSP90 chaperone/DNA topoisomerase II/histidine kinase"/>
    <property type="match status" value="1"/>
</dbReference>
<protein>
    <recommendedName>
        <fullName evidence="13">Circadian input-output histidine kinase CikA</fullName>
        <ecNumber evidence="4">2.7.13.3</ecNumber>
    </recommendedName>
</protein>
<feature type="transmembrane region" description="Helical" evidence="16">
    <location>
        <begin position="272"/>
        <end position="291"/>
    </location>
</feature>
<dbReference type="AlphaFoldDB" id="A0A1D9FTS5"/>
<dbReference type="InterPro" id="IPR003661">
    <property type="entry name" value="HisK_dim/P_dom"/>
</dbReference>
<dbReference type="Pfam" id="PF00512">
    <property type="entry name" value="HisKA"/>
    <property type="match status" value="1"/>
</dbReference>
<keyword evidence="8" id="KW-0418">Kinase</keyword>
<keyword evidence="16" id="KW-0812">Transmembrane</keyword>
<evidence type="ECO:0000259" key="17">
    <source>
        <dbReference type="PROSITE" id="PS50109"/>
    </source>
</evidence>
<keyword evidence="9" id="KW-0067">ATP-binding</keyword>
<evidence type="ECO:0000256" key="6">
    <source>
        <dbReference type="ARBA" id="ARBA00022679"/>
    </source>
</evidence>
<dbReference type="CDD" id="cd00082">
    <property type="entry name" value="HisKA"/>
    <property type="match status" value="1"/>
</dbReference>
<dbReference type="GO" id="GO:0016020">
    <property type="term" value="C:membrane"/>
    <property type="evidence" value="ECO:0007669"/>
    <property type="project" value="UniProtKB-SubCell"/>
</dbReference>
<feature type="domain" description="Response regulatory" evidence="18">
    <location>
        <begin position="642"/>
        <end position="758"/>
    </location>
</feature>
<evidence type="ECO:0000313" key="20">
    <source>
        <dbReference type="EMBL" id="AOY78674.2"/>
    </source>
</evidence>
<dbReference type="GO" id="GO:0005524">
    <property type="term" value="F:ATP binding"/>
    <property type="evidence" value="ECO:0007669"/>
    <property type="project" value="UniProtKB-KW"/>
</dbReference>
<dbReference type="SMART" id="SM00388">
    <property type="entry name" value="HisKA"/>
    <property type="match status" value="1"/>
</dbReference>
<dbReference type="FunFam" id="1.10.287.130:FF:000038">
    <property type="entry name" value="Sensory transduction histidine kinase"/>
    <property type="match status" value="1"/>
</dbReference>
<dbReference type="Pfam" id="PF02518">
    <property type="entry name" value="HATPase_c"/>
    <property type="match status" value="1"/>
</dbReference>
<keyword evidence="12" id="KW-0131">Cell cycle</keyword>
<dbReference type="PRINTS" id="PR00344">
    <property type="entry name" value="BCTRLSENSOR"/>
</dbReference>
<feature type="domain" description="HAMP" evidence="19">
    <location>
        <begin position="296"/>
        <end position="349"/>
    </location>
</feature>
<dbReference type="SUPFAM" id="SSF52172">
    <property type="entry name" value="CheY-like"/>
    <property type="match status" value="1"/>
</dbReference>
<evidence type="ECO:0000256" key="12">
    <source>
        <dbReference type="ARBA" id="ARBA00023306"/>
    </source>
</evidence>
<reference evidence="21" key="1">
    <citation type="submission" date="2016-10" db="EMBL/GenBank/DDBJ databases">
        <title>Comparative genomics uncovers the prolific and rare metabolic potential of the cyanobacterial genus Moorea.</title>
        <authorList>
            <person name="Leao T."/>
            <person name="Castelao G."/>
            <person name="Korobeynikov A."/>
            <person name="Monroe E.A."/>
            <person name="Podell S."/>
            <person name="Glukhov E."/>
            <person name="Allen E."/>
            <person name="Gerwick W.H."/>
            <person name="Gerwick L."/>
        </authorList>
    </citation>
    <scope>NUCLEOTIDE SEQUENCE [LARGE SCALE GENOMIC DNA]</scope>
    <source>
        <strain evidence="21">JHB</strain>
    </source>
</reference>
<dbReference type="Pfam" id="PF00672">
    <property type="entry name" value="HAMP"/>
    <property type="match status" value="1"/>
</dbReference>
<gene>
    <name evidence="20" type="ORF">BJP36_00975</name>
</gene>
<dbReference type="CDD" id="cd06225">
    <property type="entry name" value="HAMP"/>
    <property type="match status" value="1"/>
</dbReference>
<dbReference type="Proteomes" id="UP000176944">
    <property type="component" value="Chromosome"/>
</dbReference>
<keyword evidence="15" id="KW-0175">Coiled coil</keyword>
<evidence type="ECO:0000256" key="15">
    <source>
        <dbReference type="SAM" id="Coils"/>
    </source>
</evidence>
<evidence type="ECO:0000256" key="4">
    <source>
        <dbReference type="ARBA" id="ARBA00012438"/>
    </source>
</evidence>
<sequence length="854" mass="96146">MFRQMYSKLSLRAKILLPMLFVFLGMWIVGTFSLGYFFTKRLEQQVQEEIEDFSSIQLHAFEQEKETLFLKARWIADRQDVSTLVGTGNRQKLFQYLLPIQLSYQLDLLKLVDKNGSVLLELRQADLNQVELLDETVNQAASIGMDLFDFLPAQDNAPSLLVGLTSVKSDQEILGGIIVGITISDEWLEQLRPHTHHHLVTFYNSQVTASTLTDAKNAPWQPPPIQSLPVQVTIAEKNYIAKSVEITGINGKGGKLVLLYSAAPLEQVQGQLWFSISALCLLGSAITTLVANRVTLLITRNIQQVTEVAQRVTQDDNFTLQAPIISQDEIGVLGTALNHLIQQVKHLLASKEAEVQRQQLLSQELQAAKETAEIANRAKSEFLANMSHELRTPLNGILGYTQILQRSKMMSPEELKGIRVIHQCGNHLLTLINDILDISKIEAKKMELYPINFHFPSFLENLVDICRIRADQKDILFTYQPQNQLPNHIHGDEKRLRQILINLLGNAIKFTDTGLVTFKVNVLESKPLTKGEDKRQKRHGLIRTIRFQIEDTGIGMSPEHIERIVLPFEQVGNPLSRAEGTGLGLAITQKLLEMMGSTLEVQSQLGVGSVFWFDLDLPEATGVTDAIAPDKTIIGLSGIGPKILVVDDKPENRWVLVNLLAPLGFEMAEASNGEEGLHKATEFQPDLIITDLLMPQMDGFEMIRQLRESSQLSSVAVIACSASVFDDHQHQSSEAGADDFLPKPVESKKLLEKLRVHLKLEWVYEEEEDKDKNVTTKQASPLKTQKSMVPPSKEALDHLYDLAKTGLISDILKQVEILEKTDDQLIPFSQHLRQLAEDFKLKKIRQFIQQYRDK</sequence>
<evidence type="ECO:0000256" key="9">
    <source>
        <dbReference type="ARBA" id="ARBA00022840"/>
    </source>
</evidence>
<dbReference type="EC" id="2.7.13.3" evidence="4"/>
<evidence type="ECO:0000256" key="1">
    <source>
        <dbReference type="ARBA" id="ARBA00000085"/>
    </source>
</evidence>
<dbReference type="InterPro" id="IPR003594">
    <property type="entry name" value="HATPase_dom"/>
</dbReference>
<evidence type="ECO:0000313" key="21">
    <source>
        <dbReference type="Proteomes" id="UP000176944"/>
    </source>
</evidence>
<dbReference type="PROSITE" id="PS50110">
    <property type="entry name" value="RESPONSE_REGULATORY"/>
    <property type="match status" value="1"/>
</dbReference>
<dbReference type="CDD" id="cd16922">
    <property type="entry name" value="HATPase_EvgS-ArcB-TorS-like"/>
    <property type="match status" value="1"/>
</dbReference>
<dbReference type="SMART" id="SM00304">
    <property type="entry name" value="HAMP"/>
    <property type="match status" value="1"/>
</dbReference>
<keyword evidence="10" id="KW-0902">Two-component regulatory system</keyword>
<evidence type="ECO:0000256" key="16">
    <source>
        <dbReference type="SAM" id="Phobius"/>
    </source>
</evidence>
<dbReference type="PANTHER" id="PTHR45339">
    <property type="entry name" value="HYBRID SIGNAL TRANSDUCTION HISTIDINE KINASE J"/>
    <property type="match status" value="1"/>
</dbReference>
<keyword evidence="5 14" id="KW-0597">Phosphoprotein</keyword>
<feature type="domain" description="Histidine kinase" evidence="17">
    <location>
        <begin position="385"/>
        <end position="619"/>
    </location>
</feature>
<dbReference type="InterPro" id="IPR036097">
    <property type="entry name" value="HisK_dim/P_sf"/>
</dbReference>
<keyword evidence="7" id="KW-0547">Nucleotide-binding</keyword>
<comment type="catalytic activity">
    <reaction evidence="1">
        <text>ATP + protein L-histidine = ADP + protein N-phospho-L-histidine.</text>
        <dbReference type="EC" id="2.7.13.3"/>
    </reaction>
</comment>
<evidence type="ECO:0000256" key="13">
    <source>
        <dbReference type="ARBA" id="ARBA00074306"/>
    </source>
</evidence>
<organism evidence="20 21">
    <name type="scientific">Moorena producens (strain JHB)</name>
    <dbReference type="NCBI Taxonomy" id="1454205"/>
    <lineage>
        <taxon>Bacteria</taxon>
        <taxon>Bacillati</taxon>
        <taxon>Cyanobacteriota</taxon>
        <taxon>Cyanophyceae</taxon>
        <taxon>Coleofasciculales</taxon>
        <taxon>Coleofasciculaceae</taxon>
        <taxon>Moorena</taxon>
    </lineage>
</organism>
<evidence type="ECO:0000256" key="3">
    <source>
        <dbReference type="ARBA" id="ARBA00006402"/>
    </source>
</evidence>
<accession>A0A1D9FTS5</accession>
<dbReference type="FunFam" id="3.30.565.10:FF:000010">
    <property type="entry name" value="Sensor histidine kinase RcsC"/>
    <property type="match status" value="1"/>
</dbReference>
<feature type="transmembrane region" description="Helical" evidence="16">
    <location>
        <begin position="15"/>
        <end position="38"/>
    </location>
</feature>
<dbReference type="SMART" id="SM00448">
    <property type="entry name" value="REC"/>
    <property type="match status" value="1"/>
</dbReference>
<dbReference type="InterPro" id="IPR005467">
    <property type="entry name" value="His_kinase_dom"/>
</dbReference>
<feature type="modified residue" description="4-aspartylphosphate" evidence="14">
    <location>
        <position position="691"/>
    </location>
</feature>
<dbReference type="InterPro" id="IPR004358">
    <property type="entry name" value="Sig_transdc_His_kin-like_C"/>
</dbReference>
<evidence type="ECO:0000256" key="11">
    <source>
        <dbReference type="ARBA" id="ARBA00023136"/>
    </source>
</evidence>
<dbReference type="InterPro" id="IPR011006">
    <property type="entry name" value="CheY-like_superfamily"/>
</dbReference>
<dbReference type="EMBL" id="CP017708">
    <property type="protein sequence ID" value="AOY78674.2"/>
    <property type="molecule type" value="Genomic_DNA"/>
</dbReference>
<dbReference type="PROSITE" id="PS50885">
    <property type="entry name" value="HAMP"/>
    <property type="match status" value="1"/>
</dbReference>
<feature type="coiled-coil region" evidence="15">
    <location>
        <begin position="348"/>
        <end position="378"/>
    </location>
</feature>
<dbReference type="Gene3D" id="6.10.340.10">
    <property type="match status" value="1"/>
</dbReference>
<evidence type="ECO:0000256" key="5">
    <source>
        <dbReference type="ARBA" id="ARBA00022553"/>
    </source>
</evidence>
<dbReference type="GO" id="GO:0000155">
    <property type="term" value="F:phosphorelay sensor kinase activity"/>
    <property type="evidence" value="ECO:0007669"/>
    <property type="project" value="InterPro"/>
</dbReference>
<keyword evidence="6" id="KW-0808">Transferase</keyword>
<dbReference type="PANTHER" id="PTHR45339:SF1">
    <property type="entry name" value="HYBRID SIGNAL TRANSDUCTION HISTIDINE KINASE J"/>
    <property type="match status" value="1"/>
</dbReference>
<dbReference type="Gene3D" id="1.10.287.130">
    <property type="match status" value="1"/>
</dbReference>
<dbReference type="Gene3D" id="3.30.565.10">
    <property type="entry name" value="Histidine kinase-like ATPase, C-terminal domain"/>
    <property type="match status" value="1"/>
</dbReference>
<evidence type="ECO:0000259" key="18">
    <source>
        <dbReference type="PROSITE" id="PS50110"/>
    </source>
</evidence>
<keyword evidence="16" id="KW-1133">Transmembrane helix</keyword>
<evidence type="ECO:0000259" key="19">
    <source>
        <dbReference type="PROSITE" id="PS50885"/>
    </source>
</evidence>
<proteinExistence type="inferred from homology"/>
<dbReference type="InterPro" id="IPR036890">
    <property type="entry name" value="HATPase_C_sf"/>
</dbReference>
<evidence type="ECO:0000256" key="8">
    <source>
        <dbReference type="ARBA" id="ARBA00022777"/>
    </source>
</evidence>
<keyword evidence="11 16" id="KW-0472">Membrane</keyword>